<dbReference type="Pfam" id="PF04244">
    <property type="entry name" value="DPRP"/>
    <property type="match status" value="1"/>
</dbReference>
<dbReference type="PANTHER" id="PTHR38657">
    <property type="entry name" value="SLR1343 PROTEIN"/>
    <property type="match status" value="1"/>
</dbReference>
<dbReference type="Proteomes" id="UP000305675">
    <property type="component" value="Unassembled WGS sequence"/>
</dbReference>
<dbReference type="InterPro" id="IPR036134">
    <property type="entry name" value="Crypto/Photolyase_FAD-like_sf"/>
</dbReference>
<proteinExistence type="predicted"/>
<dbReference type="InterPro" id="IPR014729">
    <property type="entry name" value="Rossmann-like_a/b/a_fold"/>
</dbReference>
<evidence type="ECO:0000313" key="2">
    <source>
        <dbReference type="Proteomes" id="UP000305675"/>
    </source>
</evidence>
<dbReference type="OrthoDB" id="5288100at2"/>
<sequence>MANIVVVLGDQLSLNLPSLQAANPQQDLVVMAELAEEASYVAHHKQKLAFLFSAMRHFAEELRSVGWRVSYYRLDPDCPHSDFQSLLQQVVTEEEGERLLVTRCGEWRLQQQINRWAQVLGIDVEQFEDSRFFCSLSEFQQWAKGRKQLRLEYFYRYMRRQTGLLMEPSDKPVGGKWNFDADNRKKYDAKVGIPELPVIEKDRITEDVLALVECHFRDNPGQLDHWWLPVTRRDAELWFDAFLESRLAHFGRYQDAMVTDEPFMFHGMVSALINVGLLDPMMVCQKAQWAYHRGEAPLNAVEGFIRQILGWREYVRGLYWLWMPEYGDLNALEANQPLPALFWGKPTKMHCLSQSIGQTLEYGYAHHIQRLMVIGNFALMVGVSPKLVCDWYLAVYVDAFEWVELPNTLGMALHGDGGRMASKPYAASGRYINKQSDYCKSCSYQVELAVGDKACPFNSLYWHFMDKHRQRLQQNPRIGVIYRSFDGRDESERQGILSRAATIIANPDEF</sequence>
<protein>
    <submittedName>
        <fullName evidence="1">Cryptochrome/photolyase family protein</fullName>
    </submittedName>
</protein>
<dbReference type="RefSeq" id="WP_136861768.1">
    <property type="nucleotide sequence ID" value="NZ_SWCJ01000001.1"/>
</dbReference>
<dbReference type="AlphaFoldDB" id="A0A4U1BTF2"/>
<dbReference type="EMBL" id="SWCJ01000001">
    <property type="protein sequence ID" value="TKB58620.1"/>
    <property type="molecule type" value="Genomic_DNA"/>
</dbReference>
<dbReference type="Gene3D" id="1.10.579.10">
    <property type="entry name" value="DNA Cyclobutane Dipyrimidine Photolyase, subunit A, domain 3"/>
    <property type="match status" value="1"/>
</dbReference>
<dbReference type="PANTHER" id="PTHR38657:SF1">
    <property type="entry name" value="SLR1343 PROTEIN"/>
    <property type="match status" value="1"/>
</dbReference>
<keyword evidence="1" id="KW-0456">Lyase</keyword>
<organism evidence="1 2">
    <name type="scientific">Ferrimonas aestuarii</name>
    <dbReference type="NCBI Taxonomy" id="2569539"/>
    <lineage>
        <taxon>Bacteria</taxon>
        <taxon>Pseudomonadati</taxon>
        <taxon>Pseudomonadota</taxon>
        <taxon>Gammaproteobacteria</taxon>
        <taxon>Alteromonadales</taxon>
        <taxon>Ferrimonadaceae</taxon>
        <taxon>Ferrimonas</taxon>
    </lineage>
</organism>
<accession>A0A4U1BTF2</accession>
<name>A0A4U1BTF2_9GAMM</name>
<dbReference type="Gene3D" id="1.10.10.1710">
    <property type="entry name" value="Deoxyribodipyrimidine photolyase-related"/>
    <property type="match status" value="1"/>
</dbReference>
<comment type="caution">
    <text evidence="1">The sequence shown here is derived from an EMBL/GenBank/DDBJ whole genome shotgun (WGS) entry which is preliminary data.</text>
</comment>
<dbReference type="SUPFAM" id="SSF48173">
    <property type="entry name" value="Cryptochrome/photolyase FAD-binding domain"/>
    <property type="match status" value="1"/>
</dbReference>
<dbReference type="InterPro" id="IPR007357">
    <property type="entry name" value="PhrB-like"/>
</dbReference>
<dbReference type="Gene3D" id="3.40.50.620">
    <property type="entry name" value="HUPs"/>
    <property type="match status" value="1"/>
</dbReference>
<gene>
    <name evidence="1" type="ORF">FCL42_02410</name>
</gene>
<evidence type="ECO:0000313" key="1">
    <source>
        <dbReference type="EMBL" id="TKB58620.1"/>
    </source>
</evidence>
<dbReference type="Gene3D" id="1.25.40.80">
    <property type="match status" value="1"/>
</dbReference>
<reference evidence="1 2" key="1">
    <citation type="submission" date="2019-04" db="EMBL/GenBank/DDBJ databases">
        <authorList>
            <person name="Hwang J.C."/>
        </authorList>
    </citation>
    <scope>NUCLEOTIDE SEQUENCE [LARGE SCALE GENOMIC DNA]</scope>
    <source>
        <strain evidence="1 2">IMCC35002</strain>
    </source>
</reference>
<dbReference type="GO" id="GO:0016829">
    <property type="term" value="F:lyase activity"/>
    <property type="evidence" value="ECO:0007669"/>
    <property type="project" value="UniProtKB-KW"/>
</dbReference>
<dbReference type="InterPro" id="IPR052551">
    <property type="entry name" value="UV-DNA_repair_photolyase"/>
</dbReference>
<keyword evidence="2" id="KW-1185">Reference proteome</keyword>